<accession>A0ABW6IGD2</accession>
<feature type="repeat" description="TPR" evidence="3">
    <location>
        <begin position="1007"/>
        <end position="1040"/>
    </location>
</feature>
<keyword evidence="1" id="KW-0677">Repeat</keyword>
<dbReference type="PANTHER" id="PTHR44858">
    <property type="entry name" value="TETRATRICOPEPTIDE REPEAT PROTEIN 6"/>
    <property type="match status" value="1"/>
</dbReference>
<evidence type="ECO:0000256" key="4">
    <source>
        <dbReference type="SAM" id="MobiDB-lite"/>
    </source>
</evidence>
<dbReference type="Pfam" id="PF13432">
    <property type="entry name" value="TPR_16"/>
    <property type="match status" value="1"/>
</dbReference>
<dbReference type="PROSITE" id="PS50293">
    <property type="entry name" value="TPR_REGION"/>
    <property type="match status" value="1"/>
</dbReference>
<dbReference type="RefSeq" id="WP_377965809.1">
    <property type="nucleotide sequence ID" value="NZ_JBHZOL010000085.1"/>
</dbReference>
<name>A0ABW6IGD2_9CYAN</name>
<dbReference type="InterPro" id="IPR019734">
    <property type="entry name" value="TPR_rpt"/>
</dbReference>
<dbReference type="SUPFAM" id="SSF48439">
    <property type="entry name" value="Protein prenylyltransferase"/>
    <property type="match status" value="1"/>
</dbReference>
<evidence type="ECO:0000313" key="5">
    <source>
        <dbReference type="EMBL" id="MFE4107263.1"/>
    </source>
</evidence>
<dbReference type="InterPro" id="IPR050498">
    <property type="entry name" value="Ycf3"/>
</dbReference>
<dbReference type="Gene3D" id="1.25.40.10">
    <property type="entry name" value="Tetratricopeptide repeat domain"/>
    <property type="match status" value="5"/>
</dbReference>
<reference evidence="5 6" key="1">
    <citation type="submission" date="2024-10" db="EMBL/GenBank/DDBJ databases">
        <authorList>
            <person name="Ratan Roy A."/>
            <person name="Morales Sandoval P.H."/>
            <person name="De Los Santos Villalobos S."/>
            <person name="Chakraborty S."/>
            <person name="Mukherjee J."/>
        </authorList>
    </citation>
    <scope>NUCLEOTIDE SEQUENCE [LARGE SCALE GENOMIC DNA]</scope>
    <source>
        <strain evidence="5 6">S1</strain>
    </source>
</reference>
<evidence type="ECO:0000256" key="2">
    <source>
        <dbReference type="ARBA" id="ARBA00022803"/>
    </source>
</evidence>
<dbReference type="Proteomes" id="UP001600165">
    <property type="component" value="Unassembled WGS sequence"/>
</dbReference>
<evidence type="ECO:0000313" key="6">
    <source>
        <dbReference type="Proteomes" id="UP001600165"/>
    </source>
</evidence>
<keyword evidence="6" id="KW-1185">Reference proteome</keyword>
<dbReference type="SMART" id="SM00028">
    <property type="entry name" value="TPR"/>
    <property type="match status" value="7"/>
</dbReference>
<gene>
    <name evidence="5" type="ORF">ACFVKH_13285</name>
</gene>
<evidence type="ECO:0000256" key="3">
    <source>
        <dbReference type="PROSITE-ProRule" id="PRU00339"/>
    </source>
</evidence>
<dbReference type="Pfam" id="PF13414">
    <property type="entry name" value="TPR_11"/>
    <property type="match status" value="1"/>
</dbReference>
<dbReference type="InterPro" id="IPR011990">
    <property type="entry name" value="TPR-like_helical_dom_sf"/>
</dbReference>
<dbReference type="SUPFAM" id="SSF48452">
    <property type="entry name" value="TPR-like"/>
    <property type="match status" value="2"/>
</dbReference>
<feature type="compositionally biased region" description="Polar residues" evidence="4">
    <location>
        <begin position="977"/>
        <end position="993"/>
    </location>
</feature>
<proteinExistence type="predicted"/>
<organism evidence="5 6">
    <name type="scientific">Almyronema epifaneia S1</name>
    <dbReference type="NCBI Taxonomy" id="2991925"/>
    <lineage>
        <taxon>Bacteria</taxon>
        <taxon>Bacillati</taxon>
        <taxon>Cyanobacteriota</taxon>
        <taxon>Cyanophyceae</taxon>
        <taxon>Nodosilineales</taxon>
        <taxon>Nodosilineaceae</taxon>
        <taxon>Almyronema</taxon>
        <taxon>Almyronema epifaneia</taxon>
    </lineage>
</organism>
<keyword evidence="2 3" id="KW-0802">TPR repeat</keyword>
<evidence type="ECO:0000256" key="1">
    <source>
        <dbReference type="ARBA" id="ARBA00022737"/>
    </source>
</evidence>
<protein>
    <submittedName>
        <fullName evidence="5">Tetratricopeptide repeat protein</fullName>
    </submittedName>
</protein>
<dbReference type="EMBL" id="JBHZOL010000085">
    <property type="protein sequence ID" value="MFE4107263.1"/>
    <property type="molecule type" value="Genomic_DNA"/>
</dbReference>
<dbReference type="PROSITE" id="PS50005">
    <property type="entry name" value="TPR"/>
    <property type="match status" value="2"/>
</dbReference>
<sequence>MQKVVKQLEDAHLTDRDSFLPLRHRRSPSRTNPFRDKTFKEVYDLYQEKIWTLKTKGRDGEKSVSKEQIESVVRLTELGSKAIAPTIISALGMPELIPVASSIATKMGQTMPQIASDLLTLKDGLLNKHADIEDEKTRNLLLMPLVYMTPLFIHFLIVASKHRNIVLVLKKYEKTSSMGETSSALNDWLCQHLLSSDSDLLKKAHGVRIVISSQNQLTQQECWANLCHYRDDAFTELRLEPFSPKEAREYFEAYFKDKKRIKEPLTSLEREKYLESSKGHPKYLQLICNQRNHSCDLDDSVISQKVSNIFLEGFSENQKQMIQVLACCRWFDRQLIEGAIQAVLAILDAKLTLYPDEDPSNEQHCKTFEWLMKQHFVEFEKDRYHLHSLVRQVLRRRLFQENRELFYQVHDCLAKYFKERADNLQRQKPQFTKYSDLEWCEYTGEYLYHACFSQQEDYQKAFIYHLFASIYLRQAAVINIAFKEIENEFSLENHPLLQSPTRNFLKKLAFVVKYNWVAFELTHETDFGKYSADIEDAVQLIKNQIHDLPDGIGTVAALEYIVKNFPLNASKVERSKWETRLREAIEHTADKIDPEFSSHLFMQSVCWQAVQADDALRWCEQALDYKSDNANAWFKKGKILQIQGNEYCSQQNNEYRNQQSREKAQSCYEEALRSYEKALKIQSYDHRYWQSKGEVLECLGELLKSQLLFYDTCDIHDENCKKASHGIQLQQAAYYQLAFDSYDKARQFRPNDGDLNKKCADIKKARDQALKDFALSNQANDEADKIQAASNFSHIERLSYGELIDKGDHIRCEELLEDRSVEENNQTLQLAFDCYTLAIRKQPEYPWGWYSRGLAYAQRAEYQPAYEQKRDHYRKAIQDYDKALALKADLTWALYNKGLALFKVAQQQQAGNSSLADYDQALANFDQAIQFDPEYEDAWYRRGLALTELQRYEEAIASYDKAIECAESRNDDQIQKVNQAGNSSNSPNGSITETAEPPNLRKGLRQAWYWYDRGNAYARLNAFEEAIASYQRAISANHKYYEAHNQLGVILRDKVQEYKKAADIFGEVIEIAAKKVNPAGYNASRWQEKQANAYCDRARAYREFSRDGLTAQAEETELAAIKDYQKALQLQPNHPEACQELFAILSTSSRTLEQYKSAIATFELVLDSFDEKAVQTAPDYHYNTLLALFHCCLKADETECLVKANKAYAKAKKLYPDLKSEDDLFFEKESDFKAVRDTLQQRLGIEQLQEL</sequence>
<feature type="region of interest" description="Disordered" evidence="4">
    <location>
        <begin position="977"/>
        <end position="997"/>
    </location>
</feature>
<feature type="repeat" description="TPR" evidence="3">
    <location>
        <begin position="936"/>
        <end position="969"/>
    </location>
</feature>
<comment type="caution">
    <text evidence="5">The sequence shown here is derived from an EMBL/GenBank/DDBJ whole genome shotgun (WGS) entry which is preliminary data.</text>
</comment>
<dbReference type="PANTHER" id="PTHR44858:SF1">
    <property type="entry name" value="UDP-N-ACETYLGLUCOSAMINE--PEPTIDE N-ACETYLGLUCOSAMINYLTRANSFERASE SPINDLY-RELATED"/>
    <property type="match status" value="1"/>
</dbReference>